<evidence type="ECO:0000259" key="19">
    <source>
        <dbReference type="PROSITE" id="PS50011"/>
    </source>
</evidence>
<evidence type="ECO:0000256" key="16">
    <source>
        <dbReference type="ARBA" id="ARBA00047899"/>
    </source>
</evidence>
<feature type="domain" description="Protein kinase" evidence="19">
    <location>
        <begin position="25"/>
        <end position="218"/>
    </location>
</feature>
<evidence type="ECO:0000256" key="18">
    <source>
        <dbReference type="PROSITE-ProRule" id="PRU10141"/>
    </source>
</evidence>
<dbReference type="AlphaFoldDB" id="A0AAD5I555"/>
<reference evidence="20" key="2">
    <citation type="submission" date="2023-02" db="EMBL/GenBank/DDBJ databases">
        <authorList>
            <person name="Swenson N.G."/>
            <person name="Wegrzyn J.L."/>
            <person name="Mcevoy S.L."/>
        </authorList>
    </citation>
    <scope>NUCLEOTIDE SEQUENCE</scope>
    <source>
        <strain evidence="20">91603</strain>
        <tissue evidence="20">Leaf</tissue>
    </source>
</reference>
<keyword evidence="9" id="KW-0418">Kinase</keyword>
<keyword evidence="7" id="KW-0732">Signal</keyword>
<comment type="caution">
    <text evidence="20">The sequence shown here is derived from an EMBL/GenBank/DDBJ whole genome shotgun (WGS) entry which is preliminary data.</text>
</comment>
<keyword evidence="14" id="KW-0675">Receptor</keyword>
<keyword evidence="13" id="KW-1015">Disulfide bond</keyword>
<evidence type="ECO:0000256" key="17">
    <source>
        <dbReference type="ARBA" id="ARBA00048679"/>
    </source>
</evidence>
<comment type="catalytic activity">
    <reaction evidence="16">
        <text>L-threonyl-[protein] + ATP = O-phospho-L-threonyl-[protein] + ADP + H(+)</text>
        <dbReference type="Rhea" id="RHEA:46608"/>
        <dbReference type="Rhea" id="RHEA-COMP:11060"/>
        <dbReference type="Rhea" id="RHEA-COMP:11605"/>
        <dbReference type="ChEBI" id="CHEBI:15378"/>
        <dbReference type="ChEBI" id="CHEBI:30013"/>
        <dbReference type="ChEBI" id="CHEBI:30616"/>
        <dbReference type="ChEBI" id="CHEBI:61977"/>
        <dbReference type="ChEBI" id="CHEBI:456216"/>
        <dbReference type="EC" id="2.7.11.1"/>
    </reaction>
</comment>
<evidence type="ECO:0000256" key="4">
    <source>
        <dbReference type="ARBA" id="ARBA00022536"/>
    </source>
</evidence>
<keyword evidence="8 18" id="KW-0547">Nucleotide-binding</keyword>
<keyword evidence="12" id="KW-0472">Membrane</keyword>
<dbReference type="SUPFAM" id="SSF56112">
    <property type="entry name" value="Protein kinase-like (PK-like)"/>
    <property type="match status" value="1"/>
</dbReference>
<feature type="binding site" evidence="18">
    <location>
        <position position="53"/>
    </location>
    <ligand>
        <name>ATP</name>
        <dbReference type="ChEBI" id="CHEBI:30616"/>
    </ligand>
</feature>
<evidence type="ECO:0000256" key="5">
    <source>
        <dbReference type="ARBA" id="ARBA00022679"/>
    </source>
</evidence>
<evidence type="ECO:0000313" key="20">
    <source>
        <dbReference type="EMBL" id="KAI9153042.1"/>
    </source>
</evidence>
<dbReference type="SMART" id="SM00219">
    <property type="entry name" value="TyrKc"/>
    <property type="match status" value="1"/>
</dbReference>
<dbReference type="Gene3D" id="1.10.510.10">
    <property type="entry name" value="Transferase(Phosphotransferase) domain 1"/>
    <property type="match status" value="1"/>
</dbReference>
<dbReference type="Pfam" id="PF07714">
    <property type="entry name" value="PK_Tyr_Ser-Thr"/>
    <property type="match status" value="1"/>
</dbReference>
<keyword evidence="21" id="KW-1185">Reference proteome</keyword>
<dbReference type="GO" id="GO:0004674">
    <property type="term" value="F:protein serine/threonine kinase activity"/>
    <property type="evidence" value="ECO:0007669"/>
    <property type="project" value="UniProtKB-KW"/>
</dbReference>
<comment type="subcellular location">
    <subcellularLocation>
        <location evidence="1">Membrane</location>
        <topology evidence="1">Single-pass type I membrane protein</topology>
    </subcellularLocation>
</comment>
<keyword evidence="3" id="KW-0723">Serine/threonine-protein kinase</keyword>
<organism evidence="20 21">
    <name type="scientific">Acer negundo</name>
    <name type="common">Box elder</name>
    <dbReference type="NCBI Taxonomy" id="4023"/>
    <lineage>
        <taxon>Eukaryota</taxon>
        <taxon>Viridiplantae</taxon>
        <taxon>Streptophyta</taxon>
        <taxon>Embryophyta</taxon>
        <taxon>Tracheophyta</taxon>
        <taxon>Spermatophyta</taxon>
        <taxon>Magnoliopsida</taxon>
        <taxon>eudicotyledons</taxon>
        <taxon>Gunneridae</taxon>
        <taxon>Pentapetalae</taxon>
        <taxon>rosids</taxon>
        <taxon>malvids</taxon>
        <taxon>Sapindales</taxon>
        <taxon>Sapindaceae</taxon>
        <taxon>Hippocastanoideae</taxon>
        <taxon>Acereae</taxon>
        <taxon>Acer</taxon>
    </lineage>
</organism>
<evidence type="ECO:0000256" key="10">
    <source>
        <dbReference type="ARBA" id="ARBA00022840"/>
    </source>
</evidence>
<evidence type="ECO:0000256" key="9">
    <source>
        <dbReference type="ARBA" id="ARBA00022777"/>
    </source>
</evidence>
<comment type="catalytic activity">
    <reaction evidence="17">
        <text>L-seryl-[protein] + ATP = O-phospho-L-seryl-[protein] + ADP + H(+)</text>
        <dbReference type="Rhea" id="RHEA:17989"/>
        <dbReference type="Rhea" id="RHEA-COMP:9863"/>
        <dbReference type="Rhea" id="RHEA-COMP:11604"/>
        <dbReference type="ChEBI" id="CHEBI:15378"/>
        <dbReference type="ChEBI" id="CHEBI:29999"/>
        <dbReference type="ChEBI" id="CHEBI:30616"/>
        <dbReference type="ChEBI" id="CHEBI:83421"/>
        <dbReference type="ChEBI" id="CHEBI:456216"/>
        <dbReference type="EC" id="2.7.11.1"/>
    </reaction>
</comment>
<evidence type="ECO:0000256" key="13">
    <source>
        <dbReference type="ARBA" id="ARBA00023157"/>
    </source>
</evidence>
<sequence length="218" mass="25332">MEDGYRVISSQFRRYSYAELKKAMENFKEEVGRGGSGAVYKGVLEDEREVAVKRLGDIYQGEEVFWAEVSTIGKIYHMNLVRMWGFCSEDKHRLLIYEYVKNQSPDRHLFSSDFLGWKERFKVAFGTAKGDGDEEERELKRFVREVETKIQCEEESWIEDVADPRMNRKFSENQVATLVRIGISCVEGDQSKRPTMDSVVQALLECEAESEVVRPDKQ</sequence>
<evidence type="ECO:0000256" key="8">
    <source>
        <dbReference type="ARBA" id="ARBA00022741"/>
    </source>
</evidence>
<dbReference type="Proteomes" id="UP001064489">
    <property type="component" value="Chromosome 11"/>
</dbReference>
<protein>
    <recommendedName>
        <fullName evidence="2">non-specific serine/threonine protein kinase</fullName>
        <ecNumber evidence="2">2.7.11.1</ecNumber>
    </recommendedName>
</protein>
<dbReference type="InterPro" id="IPR011009">
    <property type="entry name" value="Kinase-like_dom_sf"/>
</dbReference>
<dbReference type="GO" id="GO:0004713">
    <property type="term" value="F:protein tyrosine kinase activity"/>
    <property type="evidence" value="ECO:0007669"/>
    <property type="project" value="InterPro"/>
</dbReference>
<dbReference type="InterPro" id="IPR017441">
    <property type="entry name" value="Protein_kinase_ATP_BS"/>
</dbReference>
<dbReference type="PANTHER" id="PTHR47974:SF4">
    <property type="entry name" value="RECEPTOR-LIKE SERINE_THREONINE-PROTEIN KINASE"/>
    <property type="match status" value="1"/>
</dbReference>
<dbReference type="InterPro" id="IPR000719">
    <property type="entry name" value="Prot_kinase_dom"/>
</dbReference>
<keyword evidence="6" id="KW-0812">Transmembrane</keyword>
<keyword evidence="10 18" id="KW-0067">ATP-binding</keyword>
<evidence type="ECO:0000256" key="1">
    <source>
        <dbReference type="ARBA" id="ARBA00004479"/>
    </source>
</evidence>
<evidence type="ECO:0000256" key="11">
    <source>
        <dbReference type="ARBA" id="ARBA00022989"/>
    </source>
</evidence>
<evidence type="ECO:0000256" key="3">
    <source>
        <dbReference type="ARBA" id="ARBA00022527"/>
    </source>
</evidence>
<name>A0AAD5I555_ACENE</name>
<dbReference type="GO" id="GO:0016020">
    <property type="term" value="C:membrane"/>
    <property type="evidence" value="ECO:0007669"/>
    <property type="project" value="UniProtKB-SubCell"/>
</dbReference>
<dbReference type="Gene3D" id="3.30.200.20">
    <property type="entry name" value="Phosphorylase Kinase, domain 1"/>
    <property type="match status" value="1"/>
</dbReference>
<evidence type="ECO:0000256" key="7">
    <source>
        <dbReference type="ARBA" id="ARBA00022729"/>
    </source>
</evidence>
<dbReference type="PANTHER" id="PTHR47974">
    <property type="entry name" value="OS07G0415500 PROTEIN"/>
    <property type="match status" value="1"/>
</dbReference>
<dbReference type="EMBL" id="JAJSOW010000108">
    <property type="protein sequence ID" value="KAI9153042.1"/>
    <property type="molecule type" value="Genomic_DNA"/>
</dbReference>
<accession>A0AAD5I555</accession>
<keyword evidence="5" id="KW-0808">Transferase</keyword>
<keyword evidence="15" id="KW-0325">Glycoprotein</keyword>
<evidence type="ECO:0000256" key="12">
    <source>
        <dbReference type="ARBA" id="ARBA00023136"/>
    </source>
</evidence>
<proteinExistence type="predicted"/>
<keyword evidence="4" id="KW-0245">EGF-like domain</keyword>
<evidence type="ECO:0000256" key="14">
    <source>
        <dbReference type="ARBA" id="ARBA00023170"/>
    </source>
</evidence>
<gene>
    <name evidence="20" type="ORF">LWI28_004860</name>
</gene>
<evidence type="ECO:0000256" key="6">
    <source>
        <dbReference type="ARBA" id="ARBA00022692"/>
    </source>
</evidence>
<evidence type="ECO:0000313" key="21">
    <source>
        <dbReference type="Proteomes" id="UP001064489"/>
    </source>
</evidence>
<dbReference type="EC" id="2.7.11.1" evidence="2"/>
<dbReference type="InterPro" id="IPR001245">
    <property type="entry name" value="Ser-Thr/Tyr_kinase_cat_dom"/>
</dbReference>
<dbReference type="GO" id="GO:0005524">
    <property type="term" value="F:ATP binding"/>
    <property type="evidence" value="ECO:0007669"/>
    <property type="project" value="UniProtKB-UniRule"/>
</dbReference>
<reference evidence="20" key="1">
    <citation type="journal article" date="2022" name="Plant J.">
        <title>Strategies of tolerance reflected in two North American maple genomes.</title>
        <authorList>
            <person name="McEvoy S.L."/>
            <person name="Sezen U.U."/>
            <person name="Trouern-Trend A."/>
            <person name="McMahon S.M."/>
            <person name="Schaberg P.G."/>
            <person name="Yang J."/>
            <person name="Wegrzyn J.L."/>
            <person name="Swenson N.G."/>
        </authorList>
    </citation>
    <scope>NUCLEOTIDE SEQUENCE</scope>
    <source>
        <strain evidence="20">91603</strain>
    </source>
</reference>
<dbReference type="PROSITE" id="PS50011">
    <property type="entry name" value="PROTEIN_KINASE_DOM"/>
    <property type="match status" value="1"/>
</dbReference>
<dbReference type="InterPro" id="IPR020635">
    <property type="entry name" value="Tyr_kinase_cat_dom"/>
</dbReference>
<keyword evidence="11" id="KW-1133">Transmembrane helix</keyword>
<dbReference type="PROSITE" id="PS00107">
    <property type="entry name" value="PROTEIN_KINASE_ATP"/>
    <property type="match status" value="1"/>
</dbReference>
<evidence type="ECO:0000256" key="2">
    <source>
        <dbReference type="ARBA" id="ARBA00012513"/>
    </source>
</evidence>
<dbReference type="FunFam" id="3.30.200.20:FF:000059">
    <property type="entry name" value="S-receptor-like serine/threonine-protein kinase"/>
    <property type="match status" value="1"/>
</dbReference>
<evidence type="ECO:0000256" key="15">
    <source>
        <dbReference type="ARBA" id="ARBA00023180"/>
    </source>
</evidence>